<gene>
    <name evidence="2" type="ORF">JDN41_06105</name>
</gene>
<evidence type="ECO:0008006" key="4">
    <source>
        <dbReference type="Google" id="ProtNLM"/>
    </source>
</evidence>
<accession>A0A8I1GEM2</accession>
<feature type="chain" id="PRO_5034837192" description="SH3b domain-containing protein" evidence="1">
    <location>
        <begin position="24"/>
        <end position="175"/>
    </location>
</feature>
<dbReference type="Pfam" id="PF06347">
    <property type="entry name" value="SH3_4"/>
    <property type="match status" value="1"/>
</dbReference>
<sequence length="175" mass="18989">MTKFRIVCGILVAFSFFSGVSLAQEAAQRNAGPVTGLPLPRFVSLKASEVNARVGPGGEYQIAWVFRRAGLPVEVIAEFENWRQVRDSEGGTGWVNAALTSARRTAVVAPWVKDRMLFRLTATRGGGTLVAQIEPGAIVDIAQCDGEDCEVYASKQKGYLPQKSLWGVYPGEKVK</sequence>
<protein>
    <recommendedName>
        <fullName evidence="4">SH3b domain-containing protein</fullName>
    </recommendedName>
</protein>
<keyword evidence="1" id="KW-0732">Signal</keyword>
<dbReference type="RefSeq" id="WP_013419868.1">
    <property type="nucleotide sequence ID" value="NZ_JAEMUK010000011.1"/>
</dbReference>
<feature type="signal peptide" evidence="1">
    <location>
        <begin position="1"/>
        <end position="23"/>
    </location>
</feature>
<dbReference type="EMBL" id="JAEMUK010000011">
    <property type="protein sequence ID" value="MBJ7543128.1"/>
    <property type="molecule type" value="Genomic_DNA"/>
</dbReference>
<evidence type="ECO:0000313" key="2">
    <source>
        <dbReference type="EMBL" id="MBJ7543128.1"/>
    </source>
</evidence>
<organism evidence="2 3">
    <name type="scientific">Rhodomicrobium udaipurense</name>
    <dbReference type="NCBI Taxonomy" id="1202716"/>
    <lineage>
        <taxon>Bacteria</taxon>
        <taxon>Pseudomonadati</taxon>
        <taxon>Pseudomonadota</taxon>
        <taxon>Alphaproteobacteria</taxon>
        <taxon>Hyphomicrobiales</taxon>
        <taxon>Hyphomicrobiaceae</taxon>
        <taxon>Rhodomicrobium</taxon>
    </lineage>
</organism>
<dbReference type="InterPro" id="IPR010466">
    <property type="entry name" value="DUF1058"/>
</dbReference>
<dbReference type="AlphaFoldDB" id="A0A8I1GEM2"/>
<comment type="caution">
    <text evidence="2">The sequence shown here is derived from an EMBL/GenBank/DDBJ whole genome shotgun (WGS) entry which is preliminary data.</text>
</comment>
<evidence type="ECO:0000256" key="1">
    <source>
        <dbReference type="SAM" id="SignalP"/>
    </source>
</evidence>
<evidence type="ECO:0000313" key="3">
    <source>
        <dbReference type="Proteomes" id="UP000623250"/>
    </source>
</evidence>
<name>A0A8I1GEM2_9HYPH</name>
<proteinExistence type="predicted"/>
<dbReference type="Proteomes" id="UP000623250">
    <property type="component" value="Unassembled WGS sequence"/>
</dbReference>
<dbReference type="Gene3D" id="2.30.30.40">
    <property type="entry name" value="SH3 Domains"/>
    <property type="match status" value="1"/>
</dbReference>
<reference evidence="2 3" key="1">
    <citation type="submission" date="2020-12" db="EMBL/GenBank/DDBJ databases">
        <title>Revised draft genomes of Rhodomicrobium vannielii ATCC 17100 and Rhodomicrobium udaipurense JA643.</title>
        <authorList>
            <person name="Conners E.M."/>
            <person name="Davenport E.J."/>
            <person name="Bose A."/>
        </authorList>
    </citation>
    <scope>NUCLEOTIDE SEQUENCE [LARGE SCALE GENOMIC DNA]</scope>
    <source>
        <strain evidence="2 3">JA643</strain>
    </source>
</reference>
<keyword evidence="3" id="KW-1185">Reference proteome</keyword>